<evidence type="ECO:0000313" key="2">
    <source>
        <dbReference type="Proteomes" id="UP000092420"/>
    </source>
</evidence>
<comment type="caution">
    <text evidence="1">The sequence shown here is derived from an EMBL/GenBank/DDBJ whole genome shotgun (WGS) entry which is preliminary data.</text>
</comment>
<dbReference type="EMBL" id="LNJB01000028">
    <property type="protein sequence ID" value="KYC53265.1"/>
    <property type="molecule type" value="Genomic_DNA"/>
</dbReference>
<gene>
    <name evidence="1" type="ORF">AN188_01470</name>
</gene>
<evidence type="ECO:0000313" key="1">
    <source>
        <dbReference type="EMBL" id="KYC53265.1"/>
    </source>
</evidence>
<sequence length="170" mass="19991">MKAKILLIFILLLFSACTLKPHREVKIVWPNNIQYIEALCELDLVWKDSRYSGSMSLILEYPDKLLIDVFGPFGDTVFHMQKDVDKFIMTSREGSFYDEGQFEDDFGIKMSEFINDLTNRNNTAMNNKNSENAKTYKIRYNLDDEQNNICWEMKYGNMCITFLEAKFSKQ</sequence>
<name>A0A150J809_9EURY</name>
<dbReference type="AlphaFoldDB" id="A0A150J809"/>
<accession>A0A150JER7</accession>
<dbReference type="PROSITE" id="PS51257">
    <property type="entry name" value="PROKAR_LIPOPROTEIN"/>
    <property type="match status" value="1"/>
</dbReference>
<organism evidence="1 2">
    <name type="scientific">Candidatus Methanofastidiosum methylothiophilum</name>
    <dbReference type="NCBI Taxonomy" id="1705564"/>
    <lineage>
        <taxon>Archaea</taxon>
        <taxon>Methanobacteriati</taxon>
        <taxon>Methanobacteriota</taxon>
        <taxon>Stenosarchaea group</taxon>
        <taxon>Candidatus Methanofastidiosia</taxon>
        <taxon>Candidatus Methanofastidiosales</taxon>
        <taxon>Candidatus Methanofastidiosaceae</taxon>
        <taxon>Candidatus Methanofastidiosum</taxon>
    </lineage>
</organism>
<accession>A0A150J809</accession>
<reference evidence="1 2" key="1">
    <citation type="journal article" date="2016" name="ISME J.">
        <title>Chasing the elusive Euryarchaeota class WSA2: genomes reveal a uniquely fastidious methyl-reducing methanogen.</title>
        <authorList>
            <person name="Nobu M.K."/>
            <person name="Narihiro T."/>
            <person name="Kuroda K."/>
            <person name="Mei R."/>
            <person name="Liu W.T."/>
        </authorList>
    </citation>
    <scope>NUCLEOTIDE SEQUENCE [LARGE SCALE GENOMIC DNA]</scope>
    <source>
        <strain evidence="1">ADurb1013_Bin02101</strain>
    </source>
</reference>
<protein>
    <submittedName>
        <fullName evidence="1">Uncharacterized protein</fullName>
    </submittedName>
</protein>
<dbReference type="PATRIC" id="fig|1706433.3.peg.1493"/>
<dbReference type="Proteomes" id="UP000092420">
    <property type="component" value="Unassembled WGS sequence"/>
</dbReference>
<proteinExistence type="predicted"/>